<feature type="transmembrane region" description="Helical" evidence="1">
    <location>
        <begin position="33"/>
        <end position="55"/>
    </location>
</feature>
<protein>
    <submittedName>
        <fullName evidence="2">ECF transporter S component</fullName>
    </submittedName>
</protein>
<feature type="transmembrane region" description="Helical" evidence="1">
    <location>
        <begin position="67"/>
        <end position="87"/>
    </location>
</feature>
<name>A0ABS3IS38_9BIFI</name>
<keyword evidence="3" id="KW-1185">Reference proteome</keyword>
<feature type="transmembrane region" description="Helical" evidence="1">
    <location>
        <begin position="99"/>
        <end position="116"/>
    </location>
</feature>
<evidence type="ECO:0000313" key="2">
    <source>
        <dbReference type="EMBL" id="MBO0623187.1"/>
    </source>
</evidence>
<gene>
    <name evidence="2" type="ORF">J1F30_02205</name>
</gene>
<organism evidence="2 3">
    <name type="scientific">Bifidobacterium asteroides</name>
    <dbReference type="NCBI Taxonomy" id="1684"/>
    <lineage>
        <taxon>Bacteria</taxon>
        <taxon>Bacillati</taxon>
        <taxon>Actinomycetota</taxon>
        <taxon>Actinomycetes</taxon>
        <taxon>Bifidobacteriales</taxon>
        <taxon>Bifidobacteriaceae</taxon>
        <taxon>Bifidobacterium</taxon>
    </lineage>
</organism>
<reference evidence="2" key="1">
    <citation type="submission" date="2021-03" db="EMBL/GenBank/DDBJ databases">
        <title>Genome sequence of Bifidobacterium asteroides strain wkB204 isolated from a honey bee gut.</title>
        <authorList>
            <person name="Motta E.V.S."/>
            <person name="Kwong W.K."/>
            <person name="Moran N.A."/>
        </authorList>
    </citation>
    <scope>NUCLEOTIDE SEQUENCE</scope>
    <source>
        <strain evidence="2">WkB204</strain>
    </source>
</reference>
<comment type="caution">
    <text evidence="2">The sequence shown here is derived from an EMBL/GenBank/DDBJ whole genome shotgun (WGS) entry which is preliminary data.</text>
</comment>
<evidence type="ECO:0000313" key="3">
    <source>
        <dbReference type="Proteomes" id="UP000664299"/>
    </source>
</evidence>
<dbReference type="EMBL" id="JAFMNU010000002">
    <property type="protein sequence ID" value="MBO0623187.1"/>
    <property type="molecule type" value="Genomic_DNA"/>
</dbReference>
<proteinExistence type="predicted"/>
<dbReference type="Gene3D" id="1.10.1760.20">
    <property type="match status" value="1"/>
</dbReference>
<accession>A0ABS3IS38</accession>
<dbReference type="Proteomes" id="UP000664299">
    <property type="component" value="Unassembled WGS sequence"/>
</dbReference>
<feature type="transmembrane region" description="Helical" evidence="1">
    <location>
        <begin position="149"/>
        <end position="174"/>
    </location>
</feature>
<keyword evidence="1" id="KW-0472">Membrane</keyword>
<evidence type="ECO:0000256" key="1">
    <source>
        <dbReference type="SAM" id="Phobius"/>
    </source>
</evidence>
<sequence length="225" mass="23943">MDWWGTWHGPVAPGEYLLAREGTMMKRGLRYDFSLLALLLIPVGVSVNVVGYQLSSILKFPIFIDQIGTLFVSMLGGPWVGLVTGLMGNVINGMLNPVAFPYALVAMTTGFVAGLLSRWRWYTNIVGAVAACFVISIAAAVVKAPVTMAVFGGVTGAGSDLLTAALLVTGTSLIKSVFSTSIFTAVASTAIDVSVSWVILRKLPDRFLIKFNYGSPYVRKVAAAS</sequence>
<keyword evidence="1" id="KW-0812">Transmembrane</keyword>
<feature type="transmembrane region" description="Helical" evidence="1">
    <location>
        <begin position="180"/>
        <end position="200"/>
    </location>
</feature>
<keyword evidence="1" id="KW-1133">Transmembrane helix</keyword>
<feature type="transmembrane region" description="Helical" evidence="1">
    <location>
        <begin position="122"/>
        <end position="142"/>
    </location>
</feature>